<keyword evidence="3" id="KW-1185">Reference proteome</keyword>
<organism evidence="2 3">
    <name type="scientific">Diaporthe vaccinii</name>
    <dbReference type="NCBI Taxonomy" id="105482"/>
    <lineage>
        <taxon>Eukaryota</taxon>
        <taxon>Fungi</taxon>
        <taxon>Dikarya</taxon>
        <taxon>Ascomycota</taxon>
        <taxon>Pezizomycotina</taxon>
        <taxon>Sordariomycetes</taxon>
        <taxon>Sordariomycetidae</taxon>
        <taxon>Diaporthales</taxon>
        <taxon>Diaporthaceae</taxon>
        <taxon>Diaporthe</taxon>
        <taxon>Diaporthe eres species complex</taxon>
    </lineage>
</organism>
<name>A0ABR4DWN1_9PEZI</name>
<evidence type="ECO:0000313" key="3">
    <source>
        <dbReference type="Proteomes" id="UP001600888"/>
    </source>
</evidence>
<comment type="caution">
    <text evidence="2">The sequence shown here is derived from an EMBL/GenBank/DDBJ whole genome shotgun (WGS) entry which is preliminary data.</text>
</comment>
<gene>
    <name evidence="2" type="ORF">FJTKL_02760</name>
</gene>
<evidence type="ECO:0000256" key="1">
    <source>
        <dbReference type="SAM" id="MobiDB-lite"/>
    </source>
</evidence>
<proteinExistence type="predicted"/>
<dbReference type="Proteomes" id="UP001600888">
    <property type="component" value="Unassembled WGS sequence"/>
</dbReference>
<dbReference type="EMBL" id="JBAWTH010000149">
    <property type="protein sequence ID" value="KAL2274783.1"/>
    <property type="molecule type" value="Genomic_DNA"/>
</dbReference>
<sequence>MGTHLLTWWPKSGTLVADMTFNTIKSDPIPGRNKTNSEGLGTVFNGALEAWSTTAKSSASRKRRMVALKGPDSHDQWRCNVQRVQARQALST</sequence>
<feature type="region of interest" description="Disordered" evidence="1">
    <location>
        <begin position="55"/>
        <end position="74"/>
    </location>
</feature>
<protein>
    <submittedName>
        <fullName evidence="2">Uncharacterized protein</fullName>
    </submittedName>
</protein>
<reference evidence="2 3" key="1">
    <citation type="submission" date="2024-03" db="EMBL/GenBank/DDBJ databases">
        <title>A high-quality draft genome sequence of Diaporthe vaccinii, a causative agent of upright dieback and viscid rot disease in cranberry plants.</title>
        <authorList>
            <person name="Sarrasin M."/>
            <person name="Lang B.F."/>
            <person name="Burger G."/>
        </authorList>
    </citation>
    <scope>NUCLEOTIDE SEQUENCE [LARGE SCALE GENOMIC DNA]</scope>
    <source>
        <strain evidence="2 3">IS7</strain>
    </source>
</reference>
<evidence type="ECO:0000313" key="2">
    <source>
        <dbReference type="EMBL" id="KAL2274783.1"/>
    </source>
</evidence>
<accession>A0ABR4DWN1</accession>